<evidence type="ECO:0000313" key="2">
    <source>
        <dbReference type="EMBL" id="SHH43175.1"/>
    </source>
</evidence>
<proteinExistence type="predicted"/>
<evidence type="ECO:0000256" key="1">
    <source>
        <dbReference type="SAM" id="SignalP"/>
    </source>
</evidence>
<sequence length="214" mass="23798">MKKTILLITILLFSTTGHAKFIKAVLYMEDGSIKKGIAEMVESDDSKVYFKTDEEAKKEKIESINIKKIEYADAESNKYIAERLYATAANILTGKFSRSKKKLWFYIVYDRNVKIGGIASEGGSRPNAGGTSTVVTFANTSYFFGKKNSEELVFGYATTASNGFAIGTDSLIRKMSREAFADCPKLIDAISKEDFKSGSVMDQLKTIFEKTKCK</sequence>
<organism evidence="2 3">
    <name type="scientific">Flavobacterium johnsoniae</name>
    <name type="common">Cytophaga johnsonae</name>
    <dbReference type="NCBI Taxonomy" id="986"/>
    <lineage>
        <taxon>Bacteria</taxon>
        <taxon>Pseudomonadati</taxon>
        <taxon>Bacteroidota</taxon>
        <taxon>Flavobacteriia</taxon>
        <taxon>Flavobacteriales</taxon>
        <taxon>Flavobacteriaceae</taxon>
        <taxon>Flavobacterium</taxon>
    </lineage>
</organism>
<evidence type="ECO:0000313" key="3">
    <source>
        <dbReference type="Proteomes" id="UP000184112"/>
    </source>
</evidence>
<accession>A0A1M5SXK4</accession>
<protein>
    <submittedName>
        <fullName evidence="2">Uncharacterized protein</fullName>
    </submittedName>
</protein>
<keyword evidence="1" id="KW-0732">Signal</keyword>
<name>A0A1M5SXK4_FLAJO</name>
<dbReference type="EMBL" id="FQWH01000010">
    <property type="protein sequence ID" value="SHH43175.1"/>
    <property type="molecule type" value="Genomic_DNA"/>
</dbReference>
<gene>
    <name evidence="2" type="ORF">SAMN05444388_110177</name>
</gene>
<dbReference type="RefSeq" id="WP_073410546.1">
    <property type="nucleotide sequence ID" value="NZ_FQWH01000010.1"/>
</dbReference>
<reference evidence="2 3" key="1">
    <citation type="submission" date="2016-11" db="EMBL/GenBank/DDBJ databases">
        <authorList>
            <person name="Jaros S."/>
            <person name="Januszkiewicz K."/>
            <person name="Wedrychowicz H."/>
        </authorList>
    </citation>
    <scope>NUCLEOTIDE SEQUENCE [LARGE SCALE GENOMIC DNA]</scope>
    <source>
        <strain evidence="2 3">DSM 6792</strain>
    </source>
</reference>
<dbReference type="AlphaFoldDB" id="A0A1M5SXK4"/>
<dbReference type="Proteomes" id="UP000184112">
    <property type="component" value="Unassembled WGS sequence"/>
</dbReference>
<feature type="signal peptide" evidence="1">
    <location>
        <begin position="1"/>
        <end position="19"/>
    </location>
</feature>
<feature type="chain" id="PRO_5012770683" evidence="1">
    <location>
        <begin position="20"/>
        <end position="214"/>
    </location>
</feature>